<evidence type="ECO:0000259" key="5">
    <source>
        <dbReference type="PROSITE" id="PS50977"/>
    </source>
</evidence>
<evidence type="ECO:0000256" key="2">
    <source>
        <dbReference type="ARBA" id="ARBA00023125"/>
    </source>
</evidence>
<dbReference type="SUPFAM" id="SSF48498">
    <property type="entry name" value="Tetracyclin repressor-like, C-terminal domain"/>
    <property type="match status" value="1"/>
</dbReference>
<dbReference type="InterPro" id="IPR001647">
    <property type="entry name" value="HTH_TetR"/>
</dbReference>
<evidence type="ECO:0000313" key="6">
    <source>
        <dbReference type="EMBL" id="QXQ12926.1"/>
    </source>
</evidence>
<dbReference type="InterPro" id="IPR036271">
    <property type="entry name" value="Tet_transcr_reg_TetR-rel_C_sf"/>
</dbReference>
<dbReference type="EMBL" id="CP079105">
    <property type="protein sequence ID" value="QXQ12926.1"/>
    <property type="molecule type" value="Genomic_DNA"/>
</dbReference>
<dbReference type="PRINTS" id="PR00455">
    <property type="entry name" value="HTHTETR"/>
</dbReference>
<dbReference type="RefSeq" id="WP_066470490.1">
    <property type="nucleotide sequence ID" value="NZ_CBCRUZ010000002.1"/>
</dbReference>
<keyword evidence="7" id="KW-1185">Reference proteome</keyword>
<sequence length="201" mass="21309">MAVRPGGSNPTRARILSAAASVLARRGYAGTRLADIAEAAGLRPPAVYYYFASRDEVVAATMIEGQRQLLSCVGTAVADLVGPAVTSLDRICAAVEAHLRAELELADFAFALSRNIGQLPPGIRQSVVVAGDEYHELWRQLLDAGVADGSVRGDLDIRTARMLIVGALNMAPEWWPGSRESATALVETAKTMVRAGLAVPR</sequence>
<dbReference type="PANTHER" id="PTHR30055:SF234">
    <property type="entry name" value="HTH-TYPE TRANSCRIPTIONAL REGULATOR BETI"/>
    <property type="match status" value="1"/>
</dbReference>
<dbReference type="Proteomes" id="UP000887023">
    <property type="component" value="Chromosome"/>
</dbReference>
<evidence type="ECO:0000256" key="4">
    <source>
        <dbReference type="PROSITE-ProRule" id="PRU00335"/>
    </source>
</evidence>
<dbReference type="InterPro" id="IPR009057">
    <property type="entry name" value="Homeodomain-like_sf"/>
</dbReference>
<dbReference type="Pfam" id="PF00440">
    <property type="entry name" value="TetR_N"/>
    <property type="match status" value="1"/>
</dbReference>
<dbReference type="Pfam" id="PF17932">
    <property type="entry name" value="TetR_C_24"/>
    <property type="match status" value="1"/>
</dbReference>
<evidence type="ECO:0000313" key="7">
    <source>
        <dbReference type="Proteomes" id="UP000887023"/>
    </source>
</evidence>
<dbReference type="SUPFAM" id="SSF46689">
    <property type="entry name" value="Homeodomain-like"/>
    <property type="match status" value="1"/>
</dbReference>
<dbReference type="InterPro" id="IPR041490">
    <property type="entry name" value="KstR2_TetR_C"/>
</dbReference>
<gene>
    <name evidence="6" type="ORF">KV203_13510</name>
</gene>
<keyword evidence="2 4" id="KW-0238">DNA-binding</keyword>
<keyword evidence="1" id="KW-0805">Transcription regulation</keyword>
<evidence type="ECO:0000256" key="3">
    <source>
        <dbReference type="ARBA" id="ARBA00023163"/>
    </source>
</evidence>
<reference evidence="6" key="1">
    <citation type="submission" date="2021-07" db="EMBL/GenBank/DDBJ databases">
        <title>Candidatus Kaistella beijingensis sp. nov. isolated from a municipal wastewater treatment plant is involved in sludge foaming.</title>
        <authorList>
            <person name="Song Y."/>
            <person name="Liu S.-J."/>
        </authorList>
    </citation>
    <scope>NUCLEOTIDE SEQUENCE</scope>
    <source>
        <strain evidence="6">DSM 43998</strain>
    </source>
</reference>
<organism evidence="6 7">
    <name type="scientific">Skermania pinensis</name>
    <dbReference type="NCBI Taxonomy" id="39122"/>
    <lineage>
        <taxon>Bacteria</taxon>
        <taxon>Bacillati</taxon>
        <taxon>Actinomycetota</taxon>
        <taxon>Actinomycetes</taxon>
        <taxon>Mycobacteriales</taxon>
        <taxon>Gordoniaceae</taxon>
        <taxon>Skermania</taxon>
    </lineage>
</organism>
<feature type="domain" description="HTH tetR-type" evidence="5">
    <location>
        <begin position="9"/>
        <end position="69"/>
    </location>
</feature>
<dbReference type="PANTHER" id="PTHR30055">
    <property type="entry name" value="HTH-TYPE TRANSCRIPTIONAL REGULATOR RUTR"/>
    <property type="match status" value="1"/>
</dbReference>
<name>A0ABX8S644_9ACTN</name>
<dbReference type="InterPro" id="IPR050109">
    <property type="entry name" value="HTH-type_TetR-like_transc_reg"/>
</dbReference>
<protein>
    <submittedName>
        <fullName evidence="6">TetR/AcrR family transcriptional regulator</fullName>
    </submittedName>
</protein>
<feature type="DNA-binding region" description="H-T-H motif" evidence="4">
    <location>
        <begin position="32"/>
        <end position="51"/>
    </location>
</feature>
<dbReference type="Gene3D" id="1.10.357.10">
    <property type="entry name" value="Tetracycline Repressor, domain 2"/>
    <property type="match status" value="1"/>
</dbReference>
<evidence type="ECO:0000256" key="1">
    <source>
        <dbReference type="ARBA" id="ARBA00023015"/>
    </source>
</evidence>
<keyword evidence="3" id="KW-0804">Transcription</keyword>
<accession>A0ABX8S644</accession>
<dbReference type="PROSITE" id="PS50977">
    <property type="entry name" value="HTH_TETR_2"/>
    <property type="match status" value="1"/>
</dbReference>
<proteinExistence type="predicted"/>